<keyword evidence="2" id="KW-0539">Nucleus</keyword>
<gene>
    <name evidence="5" type="ORF">EGYM00392_LOCUS27006</name>
    <name evidence="6" type="ORF">EGYM00392_LOCUS27007</name>
</gene>
<accession>A0A6U8CPL9</accession>
<dbReference type="GO" id="GO:0005730">
    <property type="term" value="C:nucleolus"/>
    <property type="evidence" value="ECO:0007669"/>
    <property type="project" value="UniProtKB-SubCell"/>
</dbReference>
<reference evidence="5" key="1">
    <citation type="submission" date="2021-01" db="EMBL/GenBank/DDBJ databases">
        <authorList>
            <person name="Corre E."/>
            <person name="Pelletier E."/>
            <person name="Niang G."/>
            <person name="Scheremetjew M."/>
            <person name="Finn R."/>
            <person name="Kale V."/>
            <person name="Holt S."/>
            <person name="Cochrane G."/>
            <person name="Meng A."/>
            <person name="Brown T."/>
            <person name="Cohen L."/>
        </authorList>
    </citation>
    <scope>NUCLEOTIDE SEQUENCE</scope>
    <source>
        <strain evidence="5">NIES-381</strain>
    </source>
</reference>
<proteinExistence type="predicted"/>
<feature type="non-terminal residue" evidence="5">
    <location>
        <position position="1"/>
    </location>
</feature>
<feature type="compositionally biased region" description="Basic residues" evidence="3">
    <location>
        <begin position="188"/>
        <end position="206"/>
    </location>
</feature>
<evidence type="ECO:0000259" key="4">
    <source>
        <dbReference type="Pfam" id="PF08698"/>
    </source>
</evidence>
<protein>
    <recommendedName>
        <fullName evidence="4">Fcf2 pre-rRNA processing C-terminal domain-containing protein</fullName>
    </recommendedName>
</protein>
<feature type="domain" description="Fcf2 pre-rRNA processing C-terminal" evidence="4">
    <location>
        <begin position="81"/>
        <end position="173"/>
    </location>
</feature>
<evidence type="ECO:0000313" key="5">
    <source>
        <dbReference type="EMBL" id="CAD9015897.1"/>
    </source>
</evidence>
<evidence type="ECO:0000313" key="6">
    <source>
        <dbReference type="EMBL" id="CAD9015898.1"/>
    </source>
</evidence>
<evidence type="ECO:0000256" key="3">
    <source>
        <dbReference type="SAM" id="MobiDB-lite"/>
    </source>
</evidence>
<dbReference type="Pfam" id="PF08698">
    <property type="entry name" value="Fcf2"/>
    <property type="match status" value="1"/>
</dbReference>
<dbReference type="InterPro" id="IPR014810">
    <property type="entry name" value="Fcf2_C"/>
</dbReference>
<comment type="subcellular location">
    <subcellularLocation>
        <location evidence="1">Nucleus</location>
        <location evidence="1">Nucleolus</location>
    </subcellularLocation>
</comment>
<dbReference type="AlphaFoldDB" id="A0A6U8CPL9"/>
<organism evidence="5">
    <name type="scientific">Eutreptiella gymnastica</name>
    <dbReference type="NCBI Taxonomy" id="73025"/>
    <lineage>
        <taxon>Eukaryota</taxon>
        <taxon>Discoba</taxon>
        <taxon>Euglenozoa</taxon>
        <taxon>Euglenida</taxon>
        <taxon>Spirocuta</taxon>
        <taxon>Euglenophyceae</taxon>
        <taxon>Eutreptiales</taxon>
        <taxon>Eutreptiaceae</taxon>
        <taxon>Eutreptiella</taxon>
    </lineage>
</organism>
<dbReference type="GO" id="GO:0003723">
    <property type="term" value="F:RNA binding"/>
    <property type="evidence" value="ECO:0007669"/>
    <property type="project" value="TreeGrafter"/>
</dbReference>
<evidence type="ECO:0000256" key="1">
    <source>
        <dbReference type="ARBA" id="ARBA00004604"/>
    </source>
</evidence>
<sequence length="206" mass="23774">VIPKFANFKLWKFRYNFRATVRNVVSSAHKVEEYHSSDMSQGVDDLDEIIAKSELGNPNLSNGLYSRKKVQKSAKELKKIKDSTLQEWYGMKKRKITPEVKQDLLLIKHRDQLNTENGKNKWAKINKKEFPQYFEMGTMIEGAVDFHSAKGNKKAGRVVDEYLAEDGVKQQIKAYMKLKDTAKSAQPKQKKRKRSMNASSKGRKAF</sequence>
<dbReference type="PANTHER" id="PTHR21686">
    <property type="entry name" value="DEOXYNUCLEOTIDYLTRANSFERASE TERMINAL-INTERACTING PROTEIN 2"/>
    <property type="match status" value="1"/>
</dbReference>
<evidence type="ECO:0000256" key="2">
    <source>
        <dbReference type="ARBA" id="ARBA00023242"/>
    </source>
</evidence>
<dbReference type="EMBL" id="HBGA01072306">
    <property type="protein sequence ID" value="CAD9015897.1"/>
    <property type="molecule type" value="Transcribed_RNA"/>
</dbReference>
<dbReference type="EMBL" id="HBGA01072307">
    <property type="protein sequence ID" value="CAD9015898.1"/>
    <property type="molecule type" value="Transcribed_RNA"/>
</dbReference>
<dbReference type="PANTHER" id="PTHR21686:SF12">
    <property type="entry name" value="DEOXYNUCLEOTIDYLTRANSFERASE TERMINAL-INTERACTING PROTEIN 2"/>
    <property type="match status" value="1"/>
</dbReference>
<feature type="region of interest" description="Disordered" evidence="3">
    <location>
        <begin position="179"/>
        <end position="206"/>
    </location>
</feature>
<dbReference type="InterPro" id="IPR039883">
    <property type="entry name" value="Fcf2/DNTTIP2"/>
</dbReference>
<dbReference type="GO" id="GO:0006396">
    <property type="term" value="P:RNA processing"/>
    <property type="evidence" value="ECO:0007669"/>
    <property type="project" value="TreeGrafter"/>
</dbReference>
<name>A0A6U8CPL9_9EUGL</name>